<dbReference type="Proteomes" id="UP000436483">
    <property type="component" value="Unassembled WGS sequence"/>
</dbReference>
<dbReference type="GO" id="GO:0016491">
    <property type="term" value="F:oxidoreductase activity"/>
    <property type="evidence" value="ECO:0007669"/>
    <property type="project" value="UniProtKB-KW"/>
</dbReference>
<protein>
    <submittedName>
        <fullName evidence="3">FAD-dependent oxidoreductase</fullName>
    </submittedName>
</protein>
<sequence>MKTVPVDDQSCGWYQILPEPQPPRVLAGHQKADWVVVGGGFVGLASARRLAELRPNDRIILVEALRIGQGSSGRNSGFVIDLPHKRDLENPDINFKRKIIGLNEAAIQSLEEVVTRYSIDCQWSRAGRYQAAVGARGIEYLNKYKLLLKNISHPHTWLDRAALARVLGTSYYEAGIFIPTGILMQPAALVRGLGQTLPPNVEVYESSPIVSFDRSAGKFELKTPQGSIVCPKLLLGTNVYSAEFGFLKSRMLPVMTFASITRPLTLREFDADGGKENWGLTPADHAGTTLRFTSDRRLLIRNQYRFAPDYASSESRRAAVRQKHREGLTNRYPHLRDVEFEYTWGGVCGLSRNYTAFFGKVDDGIYTSACHQSVGAARGTISGQLLAELATGQDSQLLSDMIAVSGMPAANPPEPFLGVGVRTRMKYEAWVSRSEL</sequence>
<name>A0A7X3SMN3_9HYPH</name>
<evidence type="ECO:0000313" key="4">
    <source>
        <dbReference type="Proteomes" id="UP000436483"/>
    </source>
</evidence>
<feature type="domain" description="FAD dependent oxidoreductase" evidence="2">
    <location>
        <begin position="33"/>
        <end position="389"/>
    </location>
</feature>
<gene>
    <name evidence="3" type="ORF">GR328_03180</name>
</gene>
<dbReference type="GO" id="GO:0005737">
    <property type="term" value="C:cytoplasm"/>
    <property type="evidence" value="ECO:0007669"/>
    <property type="project" value="TreeGrafter"/>
</dbReference>
<evidence type="ECO:0000259" key="2">
    <source>
        <dbReference type="Pfam" id="PF01266"/>
    </source>
</evidence>
<dbReference type="SUPFAM" id="SSF51905">
    <property type="entry name" value="FAD/NAD(P)-binding domain"/>
    <property type="match status" value="1"/>
</dbReference>
<dbReference type="InterPro" id="IPR036188">
    <property type="entry name" value="FAD/NAD-bd_sf"/>
</dbReference>
<keyword evidence="4" id="KW-1185">Reference proteome</keyword>
<evidence type="ECO:0000313" key="3">
    <source>
        <dbReference type="EMBL" id="MXQ10476.1"/>
    </source>
</evidence>
<proteinExistence type="predicted"/>
<dbReference type="PANTHER" id="PTHR13847:SF281">
    <property type="entry name" value="FAD DEPENDENT OXIDOREDUCTASE DOMAIN-CONTAINING PROTEIN"/>
    <property type="match status" value="1"/>
</dbReference>
<dbReference type="EMBL" id="WURB01000002">
    <property type="protein sequence ID" value="MXQ10476.1"/>
    <property type="molecule type" value="Genomic_DNA"/>
</dbReference>
<dbReference type="PANTHER" id="PTHR13847">
    <property type="entry name" value="SARCOSINE DEHYDROGENASE-RELATED"/>
    <property type="match status" value="1"/>
</dbReference>
<keyword evidence="1" id="KW-0560">Oxidoreductase</keyword>
<evidence type="ECO:0000256" key="1">
    <source>
        <dbReference type="ARBA" id="ARBA00023002"/>
    </source>
</evidence>
<reference evidence="3 4" key="1">
    <citation type="submission" date="2019-12" db="EMBL/GenBank/DDBJ databases">
        <authorList>
            <person name="Yuan C.-G."/>
        </authorList>
    </citation>
    <scope>NUCLEOTIDE SEQUENCE [LARGE SCALE GENOMIC DNA]</scope>
    <source>
        <strain evidence="3 4">KCTC 23863</strain>
    </source>
</reference>
<dbReference type="Gene3D" id="3.30.9.10">
    <property type="entry name" value="D-Amino Acid Oxidase, subunit A, domain 2"/>
    <property type="match status" value="1"/>
</dbReference>
<reference evidence="3 4" key="2">
    <citation type="submission" date="2020-01" db="EMBL/GenBank/DDBJ databases">
        <title>Microvirga sp. nov., an arsenate reduction bacterium isolated from Tibet hotspring sediments.</title>
        <authorList>
            <person name="Xian W.-D."/>
            <person name="Li W.-J."/>
        </authorList>
    </citation>
    <scope>NUCLEOTIDE SEQUENCE [LARGE SCALE GENOMIC DNA]</scope>
    <source>
        <strain evidence="3 4">KCTC 23863</strain>
    </source>
</reference>
<dbReference type="OrthoDB" id="311718at2"/>
<dbReference type="AlphaFoldDB" id="A0A7X3SMN3"/>
<organism evidence="3 4">
    <name type="scientific">Microvirga makkahensis</name>
    <dbReference type="NCBI Taxonomy" id="1128670"/>
    <lineage>
        <taxon>Bacteria</taxon>
        <taxon>Pseudomonadati</taxon>
        <taxon>Pseudomonadota</taxon>
        <taxon>Alphaproteobacteria</taxon>
        <taxon>Hyphomicrobiales</taxon>
        <taxon>Methylobacteriaceae</taxon>
        <taxon>Microvirga</taxon>
    </lineage>
</organism>
<dbReference type="InterPro" id="IPR006076">
    <property type="entry name" value="FAD-dep_OxRdtase"/>
</dbReference>
<dbReference type="Pfam" id="PF01266">
    <property type="entry name" value="DAO"/>
    <property type="match status" value="1"/>
</dbReference>
<comment type="caution">
    <text evidence="3">The sequence shown here is derived from an EMBL/GenBank/DDBJ whole genome shotgun (WGS) entry which is preliminary data.</text>
</comment>
<dbReference type="Gene3D" id="3.50.50.60">
    <property type="entry name" value="FAD/NAD(P)-binding domain"/>
    <property type="match status" value="1"/>
</dbReference>
<accession>A0A7X3SMN3</accession>